<sequence>MHEENNTTHENLQIFYVYKNQEIDLISCSTASLHDLFDLLCIITSILLNQITSPIMK</sequence>
<accession>D1PML2</accession>
<dbReference type="EMBL" id="ACBY02000023">
    <property type="protein sequence ID" value="EFB75797.1"/>
    <property type="molecule type" value="Genomic_DNA"/>
</dbReference>
<evidence type="ECO:0000313" key="1">
    <source>
        <dbReference type="EMBL" id="EFB75797.1"/>
    </source>
</evidence>
<proteinExistence type="predicted"/>
<reference evidence="1" key="1">
    <citation type="submission" date="2009-12" db="EMBL/GenBank/DDBJ databases">
        <authorList>
            <person name="Weinstock G."/>
            <person name="Sodergren E."/>
            <person name="Clifton S."/>
            <person name="Fulton L."/>
            <person name="Fulton B."/>
            <person name="Courtney L."/>
            <person name="Fronick C."/>
            <person name="Harrison M."/>
            <person name="Strong C."/>
            <person name="Farmer C."/>
            <person name="Delahaunty K."/>
            <person name="Markovic C."/>
            <person name="Hall O."/>
            <person name="Minx P."/>
            <person name="Tomlinson C."/>
            <person name="Mitreva M."/>
            <person name="Nelson J."/>
            <person name="Hou S."/>
            <person name="Wollam A."/>
            <person name="Pepin K.H."/>
            <person name="Johnson M."/>
            <person name="Bhonagiri V."/>
            <person name="Nash W.E."/>
            <person name="Warren W."/>
            <person name="Chinwalla A."/>
            <person name="Mardis E.R."/>
            <person name="Wilson R.K."/>
        </authorList>
    </citation>
    <scope>NUCLEOTIDE SEQUENCE [LARGE SCALE GENOMIC DNA]</scope>
    <source>
        <strain evidence="1">DSM 15176</strain>
    </source>
</reference>
<gene>
    <name evidence="1" type="ORF">SUBVAR_05573</name>
</gene>
<name>D1PML2_9FIRM</name>
<comment type="caution">
    <text evidence="1">The sequence shown here is derived from an EMBL/GenBank/DDBJ whole genome shotgun (WGS) entry which is preliminary data.</text>
</comment>
<dbReference type="AlphaFoldDB" id="D1PML2"/>
<evidence type="ECO:0000313" key="2">
    <source>
        <dbReference type="Proteomes" id="UP000003438"/>
    </source>
</evidence>
<dbReference type="STRING" id="411471.SUBVAR_05573"/>
<protein>
    <submittedName>
        <fullName evidence="1">Uncharacterized protein</fullName>
    </submittedName>
</protein>
<organism evidence="1 2">
    <name type="scientific">Subdoligranulum variabile DSM 15176</name>
    <dbReference type="NCBI Taxonomy" id="411471"/>
    <lineage>
        <taxon>Bacteria</taxon>
        <taxon>Bacillati</taxon>
        <taxon>Bacillota</taxon>
        <taxon>Clostridia</taxon>
        <taxon>Eubacteriales</taxon>
        <taxon>Oscillospiraceae</taxon>
        <taxon>Subdoligranulum</taxon>
    </lineage>
</organism>
<keyword evidence="2" id="KW-1185">Reference proteome</keyword>
<dbReference type="Proteomes" id="UP000003438">
    <property type="component" value="Unassembled WGS sequence"/>
</dbReference>
<dbReference type="HOGENOM" id="CLU_2994943_0_0_9"/>